<dbReference type="GO" id="GO:0005737">
    <property type="term" value="C:cytoplasm"/>
    <property type="evidence" value="ECO:0007669"/>
    <property type="project" value="TreeGrafter"/>
</dbReference>
<dbReference type="SUPFAM" id="SSF51338">
    <property type="entry name" value="Composite domain of metallo-dependent hydrolases"/>
    <property type="match status" value="1"/>
</dbReference>
<dbReference type="GO" id="GO:0006221">
    <property type="term" value="P:pyrimidine nucleotide biosynthetic process"/>
    <property type="evidence" value="ECO:0007669"/>
    <property type="project" value="UniProtKB-KW"/>
</dbReference>
<comment type="caution">
    <text evidence="3">The sequence shown here is derived from an EMBL/GenBank/DDBJ whole genome shotgun (WGS) entry which is preliminary data.</text>
</comment>
<dbReference type="EC" id="3.5.2.3" evidence="3"/>
<dbReference type="CDD" id="cd01317">
    <property type="entry name" value="DHOase_IIa"/>
    <property type="match status" value="1"/>
</dbReference>
<dbReference type="RefSeq" id="WP_340331093.1">
    <property type="nucleotide sequence ID" value="NZ_JAZHOF010000007.1"/>
</dbReference>
<dbReference type="Proteomes" id="UP001378188">
    <property type="component" value="Unassembled WGS sequence"/>
</dbReference>
<keyword evidence="1" id="KW-0665">Pyrimidine biosynthesis</keyword>
<feature type="domain" description="Dihydroorotase catalytic" evidence="2">
    <location>
        <begin position="68"/>
        <end position="253"/>
    </location>
</feature>
<dbReference type="SUPFAM" id="SSF51556">
    <property type="entry name" value="Metallo-dependent hydrolases"/>
    <property type="match status" value="1"/>
</dbReference>
<dbReference type="EMBL" id="JAZHOF010000007">
    <property type="protein sequence ID" value="MEJ8573402.1"/>
    <property type="molecule type" value="Genomic_DNA"/>
</dbReference>
<dbReference type="AlphaFoldDB" id="A0AAW9RI72"/>
<dbReference type="InterPro" id="IPR024403">
    <property type="entry name" value="DHOase_cat"/>
</dbReference>
<sequence>MAVWGSPERFERERVAPVGFHNARLVDPSTGRDEIGGLLVRKGRIADIGSHLSAETFPEDAEIVDAGGKVVAPGLVDMRVFTGEPGFEHRETIASASRAAAAGGVTTMVCMPDTDPVIDDVALVDYVQRLARGTSIVRVRPMAGLTKDLNGVEISEIGLLSEAGAVAFTNGRRPITNAQTMRRALTYARDFDALIVHHPEDPDLVGEGVMHEGETATRLGLPGIPAEAETVMLSRDLKLVGLAGGRYHAGQLSAAASLKTLRRAKDKNLPVTAGVSINNLTLNENDVGAYRTFVKLSPPLRTEDDRLGLVEALSEGLIDVIVSSHDPQDVETKRHPFAEAEDGAIGLETLLAAALRLYHSGDVPLIRLIDAMSTRPAGLLGLEGGSLEAGKPADIIFFDPDMPWIVKVDELSSRSKNTPFEDARMQGRVLRTIVAGRTVYDYGSR</sequence>
<dbReference type="GO" id="GO:0004038">
    <property type="term" value="F:allantoinase activity"/>
    <property type="evidence" value="ECO:0007669"/>
    <property type="project" value="TreeGrafter"/>
</dbReference>
<evidence type="ECO:0000259" key="2">
    <source>
        <dbReference type="Pfam" id="PF12890"/>
    </source>
</evidence>
<dbReference type="GO" id="GO:0004151">
    <property type="term" value="F:dihydroorotase activity"/>
    <property type="evidence" value="ECO:0007669"/>
    <property type="project" value="UniProtKB-EC"/>
</dbReference>
<dbReference type="PANTHER" id="PTHR43668:SF2">
    <property type="entry name" value="ALLANTOINASE"/>
    <property type="match status" value="1"/>
</dbReference>
<dbReference type="InterPro" id="IPR011059">
    <property type="entry name" value="Metal-dep_hydrolase_composite"/>
</dbReference>
<evidence type="ECO:0000313" key="4">
    <source>
        <dbReference type="Proteomes" id="UP001378188"/>
    </source>
</evidence>
<gene>
    <name evidence="3" type="ORF">V3328_18075</name>
</gene>
<dbReference type="Pfam" id="PF12890">
    <property type="entry name" value="DHOase"/>
    <property type="match status" value="1"/>
</dbReference>
<dbReference type="Gene3D" id="2.30.40.10">
    <property type="entry name" value="Urease, subunit C, domain 1"/>
    <property type="match status" value="1"/>
</dbReference>
<dbReference type="InterPro" id="IPR004722">
    <property type="entry name" value="DHOase"/>
</dbReference>
<name>A0AAW9RI72_9HYPH</name>
<dbReference type="InterPro" id="IPR032466">
    <property type="entry name" value="Metal_Hydrolase"/>
</dbReference>
<keyword evidence="3" id="KW-0378">Hydrolase</keyword>
<dbReference type="GO" id="GO:0006145">
    <property type="term" value="P:purine nucleobase catabolic process"/>
    <property type="evidence" value="ECO:0007669"/>
    <property type="project" value="TreeGrafter"/>
</dbReference>
<dbReference type="NCBIfam" id="TIGR00857">
    <property type="entry name" value="pyrC_multi"/>
    <property type="match status" value="1"/>
</dbReference>
<proteinExistence type="predicted"/>
<evidence type="ECO:0000256" key="1">
    <source>
        <dbReference type="ARBA" id="ARBA00022975"/>
    </source>
</evidence>
<reference evidence="3 4" key="1">
    <citation type="submission" date="2024-02" db="EMBL/GenBank/DDBJ databases">
        <title>Genome analysis and characterization of Microbaculum marinisediminis sp. nov., isolated from marine sediment.</title>
        <authorList>
            <person name="Du Z.-J."/>
            <person name="Ye Y.-Q."/>
            <person name="Zhang Z.-R."/>
            <person name="Yuan S.-M."/>
            <person name="Zhang X.-Y."/>
        </authorList>
    </citation>
    <scope>NUCLEOTIDE SEQUENCE [LARGE SCALE GENOMIC DNA]</scope>
    <source>
        <strain evidence="3 4">SDUM1044001</strain>
    </source>
</reference>
<protein>
    <submittedName>
        <fullName evidence="3">Dihydroorotase</fullName>
        <ecNumber evidence="3">3.5.2.3</ecNumber>
    </submittedName>
</protein>
<dbReference type="Gene3D" id="3.20.20.140">
    <property type="entry name" value="Metal-dependent hydrolases"/>
    <property type="match status" value="1"/>
</dbReference>
<dbReference type="InterPro" id="IPR050138">
    <property type="entry name" value="DHOase/Allantoinase_Hydrolase"/>
</dbReference>
<organism evidence="3 4">
    <name type="scientific">Microbaculum marinum</name>
    <dbReference type="NCBI Taxonomy" id="1764581"/>
    <lineage>
        <taxon>Bacteria</taxon>
        <taxon>Pseudomonadati</taxon>
        <taxon>Pseudomonadota</taxon>
        <taxon>Alphaproteobacteria</taxon>
        <taxon>Hyphomicrobiales</taxon>
        <taxon>Tepidamorphaceae</taxon>
        <taxon>Microbaculum</taxon>
    </lineage>
</organism>
<dbReference type="PANTHER" id="PTHR43668">
    <property type="entry name" value="ALLANTOINASE"/>
    <property type="match status" value="1"/>
</dbReference>
<evidence type="ECO:0000313" key="3">
    <source>
        <dbReference type="EMBL" id="MEJ8573402.1"/>
    </source>
</evidence>
<keyword evidence="4" id="KW-1185">Reference proteome</keyword>
<accession>A0AAW9RI72</accession>
<dbReference type="NCBIfam" id="NF006558">
    <property type="entry name" value="PRK09059.1"/>
    <property type="match status" value="1"/>
</dbReference>
<dbReference type="GO" id="GO:0046872">
    <property type="term" value="F:metal ion binding"/>
    <property type="evidence" value="ECO:0007669"/>
    <property type="project" value="InterPro"/>
</dbReference>